<evidence type="ECO:0000313" key="2">
    <source>
        <dbReference type="Proteomes" id="UP001431783"/>
    </source>
</evidence>
<proteinExistence type="predicted"/>
<protein>
    <submittedName>
        <fullName evidence="1">Uncharacterized protein</fullName>
    </submittedName>
</protein>
<comment type="caution">
    <text evidence="1">The sequence shown here is derived from an EMBL/GenBank/DDBJ whole genome shotgun (WGS) entry which is preliminary data.</text>
</comment>
<evidence type="ECO:0000313" key="1">
    <source>
        <dbReference type="EMBL" id="KAK9890067.1"/>
    </source>
</evidence>
<name>A0AAW1V316_9CUCU</name>
<dbReference type="AlphaFoldDB" id="A0AAW1V316"/>
<accession>A0AAW1V316</accession>
<keyword evidence="2" id="KW-1185">Reference proteome</keyword>
<organism evidence="1 2">
    <name type="scientific">Henosepilachna vigintioctopunctata</name>
    <dbReference type="NCBI Taxonomy" id="420089"/>
    <lineage>
        <taxon>Eukaryota</taxon>
        <taxon>Metazoa</taxon>
        <taxon>Ecdysozoa</taxon>
        <taxon>Arthropoda</taxon>
        <taxon>Hexapoda</taxon>
        <taxon>Insecta</taxon>
        <taxon>Pterygota</taxon>
        <taxon>Neoptera</taxon>
        <taxon>Endopterygota</taxon>
        <taxon>Coleoptera</taxon>
        <taxon>Polyphaga</taxon>
        <taxon>Cucujiformia</taxon>
        <taxon>Coccinelloidea</taxon>
        <taxon>Coccinellidae</taxon>
        <taxon>Epilachninae</taxon>
        <taxon>Epilachnini</taxon>
        <taxon>Henosepilachna</taxon>
    </lineage>
</organism>
<gene>
    <name evidence="1" type="ORF">WA026_008876</name>
</gene>
<sequence length="134" mass="15144">MQIQIIKLNKGVDRVEYRFWSERREMGYAAIQTAFIMQNLCQSLPLSLTVGYDISQQIAGCNELLSRLGTSCVVWWQDRLSLLSPAWEPVHLSFAPDNIKLSKCHLGALLSPFYAALRPFGSLNSVLYCSDNKS</sequence>
<reference evidence="1 2" key="1">
    <citation type="submission" date="2023-03" db="EMBL/GenBank/DDBJ databases">
        <title>Genome insight into feeding habits of ladybird beetles.</title>
        <authorList>
            <person name="Li H.-S."/>
            <person name="Huang Y.-H."/>
            <person name="Pang H."/>
        </authorList>
    </citation>
    <scope>NUCLEOTIDE SEQUENCE [LARGE SCALE GENOMIC DNA]</scope>
    <source>
        <strain evidence="1">SYSU_2023b</strain>
        <tissue evidence="1">Whole body</tissue>
    </source>
</reference>
<dbReference type="Proteomes" id="UP001431783">
    <property type="component" value="Unassembled WGS sequence"/>
</dbReference>
<dbReference type="EMBL" id="JARQZJ010000124">
    <property type="protein sequence ID" value="KAK9890067.1"/>
    <property type="molecule type" value="Genomic_DNA"/>
</dbReference>